<keyword evidence="11" id="KW-1185">Reference proteome</keyword>
<dbReference type="GeneID" id="106464259"/>
<dbReference type="Pfam" id="PF15501">
    <property type="entry name" value="MDM1"/>
    <property type="match status" value="1"/>
</dbReference>
<evidence type="ECO:0000256" key="5">
    <source>
        <dbReference type="ARBA" id="ARBA00022490"/>
    </source>
</evidence>
<feature type="compositionally biased region" description="Basic and acidic residues" evidence="10">
    <location>
        <begin position="465"/>
        <end position="476"/>
    </location>
</feature>
<comment type="similarity">
    <text evidence="3">Belongs to the MDM1 family.</text>
</comment>
<dbReference type="RefSeq" id="XP_013779839.2">
    <property type="nucleotide sequence ID" value="XM_013924385.2"/>
</dbReference>
<feature type="compositionally biased region" description="Basic and acidic residues" evidence="10">
    <location>
        <begin position="540"/>
        <end position="568"/>
    </location>
</feature>
<feature type="region of interest" description="Disordered" evidence="10">
    <location>
        <begin position="106"/>
        <end position="141"/>
    </location>
</feature>
<comment type="subcellular location">
    <subcellularLocation>
        <location evidence="1">Cytoplasm</location>
        <location evidence="1">Cytoskeleton</location>
        <location evidence="1">Microtubule organizing center</location>
        <location evidence="1">Centrosome</location>
        <location evidence="1">Centriole</location>
    </subcellularLocation>
    <subcellularLocation>
        <location evidence="2">Nucleus</location>
    </subcellularLocation>
</comment>
<evidence type="ECO:0000256" key="3">
    <source>
        <dbReference type="ARBA" id="ARBA00010494"/>
    </source>
</evidence>
<evidence type="ECO:0000313" key="11">
    <source>
        <dbReference type="Proteomes" id="UP000694941"/>
    </source>
</evidence>
<feature type="region of interest" description="Disordered" evidence="10">
    <location>
        <begin position="361"/>
        <end position="610"/>
    </location>
</feature>
<comment type="function">
    <text evidence="9">Microtubule-binding protein that negatively regulates centriole duplication. Binds to and stabilizes microtubules.</text>
</comment>
<keyword evidence="7" id="KW-0206">Cytoskeleton</keyword>
<feature type="compositionally biased region" description="Polar residues" evidence="10">
    <location>
        <begin position="507"/>
        <end position="522"/>
    </location>
</feature>
<evidence type="ECO:0000256" key="1">
    <source>
        <dbReference type="ARBA" id="ARBA00004114"/>
    </source>
</evidence>
<evidence type="ECO:0000256" key="9">
    <source>
        <dbReference type="ARBA" id="ARBA00045771"/>
    </source>
</evidence>
<protein>
    <recommendedName>
        <fullName evidence="4">Nuclear protein MDM1</fullName>
    </recommendedName>
</protein>
<proteinExistence type="inferred from homology"/>
<name>A0ABM1BDL3_LIMPO</name>
<evidence type="ECO:0000256" key="2">
    <source>
        <dbReference type="ARBA" id="ARBA00004123"/>
    </source>
</evidence>
<keyword evidence="5" id="KW-0963">Cytoplasm</keyword>
<dbReference type="InterPro" id="IPR029136">
    <property type="entry name" value="MDM1"/>
</dbReference>
<dbReference type="PANTHER" id="PTHR32078:SF1">
    <property type="entry name" value="NUCLEAR PROTEIN MDM1"/>
    <property type="match status" value="1"/>
</dbReference>
<keyword evidence="6" id="KW-0493">Microtubule</keyword>
<evidence type="ECO:0000256" key="4">
    <source>
        <dbReference type="ARBA" id="ARBA00013508"/>
    </source>
</evidence>
<keyword evidence="8" id="KW-0539">Nucleus</keyword>
<organism evidence="11 12">
    <name type="scientific">Limulus polyphemus</name>
    <name type="common">Atlantic horseshoe crab</name>
    <dbReference type="NCBI Taxonomy" id="6850"/>
    <lineage>
        <taxon>Eukaryota</taxon>
        <taxon>Metazoa</taxon>
        <taxon>Ecdysozoa</taxon>
        <taxon>Arthropoda</taxon>
        <taxon>Chelicerata</taxon>
        <taxon>Merostomata</taxon>
        <taxon>Xiphosura</taxon>
        <taxon>Limulidae</taxon>
        <taxon>Limulus</taxon>
    </lineage>
</organism>
<feature type="compositionally biased region" description="Basic and acidic residues" evidence="10">
    <location>
        <begin position="380"/>
        <end position="402"/>
    </location>
</feature>
<dbReference type="PANTHER" id="PTHR32078">
    <property type="entry name" value="NUCLEAR PROTEIN MDM1"/>
    <property type="match status" value="1"/>
</dbReference>
<feature type="compositionally biased region" description="Basic and acidic residues" evidence="10">
    <location>
        <begin position="738"/>
        <end position="752"/>
    </location>
</feature>
<gene>
    <name evidence="12" type="primary">LOC106464259</name>
</gene>
<evidence type="ECO:0000256" key="8">
    <source>
        <dbReference type="ARBA" id="ARBA00023242"/>
    </source>
</evidence>
<feature type="region of interest" description="Disordered" evidence="10">
    <location>
        <begin position="186"/>
        <end position="221"/>
    </location>
</feature>
<sequence>MLNSVWNLCRACPITTDEKLPTEYKNKFSFLQDHQLASYEVLRKPPESDSTMEPALPRRKKYPEVAYKTHEVLPFDYSNVDEALDVLNSIGENGGALSEQDILRARSTERKHKTSSRSRSAGPTYGRFNPHPLMIQSYPPPRPRMNPIIREEEKGVFTEYRSQFTWPRGQAVSMVPVARRFVSTGLTPAQPSKRTTRDKSVSRTSLKYQVPSVRTESEQRDTTVIRRGSKKTEYKAKYRPFSAYQYIDGSWRKSPKQKEGDIRHSSGETAWYNEVTERLKKADEYRQRSNGTPLYGDKTSAVDSRRGDFWSQEKQEGLTPFLAYGGSLRETHVEGKCSLRPATAPPVHRKEKKPLKVDTVYARRPASADYGKITIPTPPQERRKSTPPQERRKPVDTKHEAKPVIGAILPSAGLTMRRQKRPPSQAKSTKVRPVSMDSSTVSLSEKEKRSPYRQPKPKVSQRPLSQEHGKPGSPREPKKKSIRPVSASFSPRSRLKPVSKTVDVTPPSDTQPRTSTRTSKLGMTNGDEGHIWLKSSANDTSKKEKEKLNEVIAKKDIEKQDGEKKLESTESANGELFDGIDETMVPSPPVQKNESQRRREDKLRGSFTPKMPSAVKDVVLPSLNGKRETIQPISVIAVNGVANGKETSDREKATSPPILVTSLSSILEPPSRTKAALGGKQSEMMVTQKYPTGRAEAMFAEKPPAVCPEMMTFRPRGVKGHKKTPSMSEMIPHHKSVSRTEEVMPRMSRGPDDIPPVHSISPSTRRSLASDVLDRARSRLDQFWKGNK</sequence>
<reference evidence="12" key="1">
    <citation type="submission" date="2025-08" db="UniProtKB">
        <authorList>
            <consortium name="RefSeq"/>
        </authorList>
    </citation>
    <scope>IDENTIFICATION</scope>
    <source>
        <tissue evidence="12">Muscle</tissue>
    </source>
</reference>
<evidence type="ECO:0000313" key="12">
    <source>
        <dbReference type="RefSeq" id="XP_013779839.2"/>
    </source>
</evidence>
<dbReference type="Proteomes" id="UP000694941">
    <property type="component" value="Unplaced"/>
</dbReference>
<evidence type="ECO:0000256" key="10">
    <source>
        <dbReference type="SAM" id="MobiDB-lite"/>
    </source>
</evidence>
<feature type="compositionally biased region" description="Basic and acidic residues" evidence="10">
    <location>
        <begin position="594"/>
        <end position="604"/>
    </location>
</feature>
<feature type="region of interest" description="Disordered" evidence="10">
    <location>
        <begin position="718"/>
        <end position="771"/>
    </location>
</feature>
<accession>A0ABM1BDL3</accession>
<evidence type="ECO:0000256" key="7">
    <source>
        <dbReference type="ARBA" id="ARBA00023212"/>
    </source>
</evidence>
<evidence type="ECO:0000256" key="6">
    <source>
        <dbReference type="ARBA" id="ARBA00022701"/>
    </source>
</evidence>